<keyword evidence="5 6" id="KW-0472">Membrane</keyword>
<name>A0A840IYA5_9PSEU</name>
<reference evidence="8 9" key="1">
    <citation type="submission" date="2020-08" db="EMBL/GenBank/DDBJ databases">
        <title>Sequencing the genomes of 1000 actinobacteria strains.</title>
        <authorList>
            <person name="Klenk H.-P."/>
        </authorList>
    </citation>
    <scope>NUCLEOTIDE SEQUENCE [LARGE SCALE GENOMIC DNA]</scope>
    <source>
        <strain evidence="8 9">DSM 45859</strain>
    </source>
</reference>
<dbReference type="PANTHER" id="PTHR43791">
    <property type="entry name" value="PERMEASE-RELATED"/>
    <property type="match status" value="1"/>
</dbReference>
<dbReference type="SUPFAM" id="SSF103473">
    <property type="entry name" value="MFS general substrate transporter"/>
    <property type="match status" value="1"/>
</dbReference>
<feature type="transmembrane region" description="Helical" evidence="6">
    <location>
        <begin position="243"/>
        <end position="267"/>
    </location>
</feature>
<protein>
    <submittedName>
        <fullName evidence="8">MFS family permease</fullName>
    </submittedName>
</protein>
<evidence type="ECO:0000256" key="1">
    <source>
        <dbReference type="ARBA" id="ARBA00004651"/>
    </source>
</evidence>
<dbReference type="CDD" id="cd17319">
    <property type="entry name" value="MFS_ExuT_GudP_like"/>
    <property type="match status" value="1"/>
</dbReference>
<feature type="transmembrane region" description="Helical" evidence="6">
    <location>
        <begin position="175"/>
        <end position="196"/>
    </location>
</feature>
<dbReference type="PANTHER" id="PTHR43791:SF36">
    <property type="entry name" value="TRANSPORTER, PUTATIVE (AFU_ORTHOLOGUE AFUA_6G08340)-RELATED"/>
    <property type="match status" value="1"/>
</dbReference>
<dbReference type="Proteomes" id="UP000581769">
    <property type="component" value="Unassembled WGS sequence"/>
</dbReference>
<dbReference type="InterPro" id="IPR020846">
    <property type="entry name" value="MFS_dom"/>
</dbReference>
<feature type="transmembrane region" description="Helical" evidence="6">
    <location>
        <begin position="334"/>
        <end position="354"/>
    </location>
</feature>
<sequence>MIDPTSTAVRKAMRRLVPLMAVCYFVAYLDRTNLAVAALTMNAELGLTATAYGFGAGVLFLGYVLLDAPSNLIMHRVGARRWMARIMIVWGVVAACGATISGEVSFFVLRFLLGVAEAGFFPGMILYLTYWFPAARRATVTGLFMVAVPLSTAIGAPLGGLLLKLEGLAGLSGWRWLYLIEGAPAFVLGIALLWLLPDRPAKAKWLTADERGAIEDVLAREQAETERANPMPVRRALVHGRTLALGLVYFGIAFGLYGLGFWMPQIIKSSLLIKDNLSVTLLTAAPYAVGAVAMVWWGRSCDRSGRSATYTMLPMVLGGLALVVTAFLTGAPWLGYAGLCACAVGVMASFPAFWAMPATFVSGAAAAAAIGVINSIGNVSGFLGPYWVGWMSGLFGSAQWGLVTIGLVMIAGGILARALGNPTRRTAMAAAGGAGSPSS</sequence>
<accession>A0A840IYA5</accession>
<proteinExistence type="predicted"/>
<evidence type="ECO:0000256" key="6">
    <source>
        <dbReference type="SAM" id="Phobius"/>
    </source>
</evidence>
<feature type="transmembrane region" description="Helical" evidence="6">
    <location>
        <begin position="82"/>
        <end position="101"/>
    </location>
</feature>
<evidence type="ECO:0000256" key="2">
    <source>
        <dbReference type="ARBA" id="ARBA00022448"/>
    </source>
</evidence>
<comment type="subcellular location">
    <subcellularLocation>
        <location evidence="1">Cell membrane</location>
        <topology evidence="1">Multi-pass membrane protein</topology>
    </subcellularLocation>
</comment>
<dbReference type="FunFam" id="1.20.1250.20:FF:000018">
    <property type="entry name" value="MFS transporter permease"/>
    <property type="match status" value="1"/>
</dbReference>
<keyword evidence="9" id="KW-1185">Reference proteome</keyword>
<feature type="transmembrane region" description="Helical" evidence="6">
    <location>
        <begin position="107"/>
        <end position="130"/>
    </location>
</feature>
<feature type="transmembrane region" description="Helical" evidence="6">
    <location>
        <begin position="400"/>
        <end position="419"/>
    </location>
</feature>
<keyword evidence="3 6" id="KW-0812">Transmembrane</keyword>
<feature type="transmembrane region" description="Helical" evidence="6">
    <location>
        <begin position="310"/>
        <end position="328"/>
    </location>
</feature>
<evidence type="ECO:0000313" key="8">
    <source>
        <dbReference type="EMBL" id="MBB4686830.1"/>
    </source>
</evidence>
<evidence type="ECO:0000256" key="4">
    <source>
        <dbReference type="ARBA" id="ARBA00022989"/>
    </source>
</evidence>
<dbReference type="AlphaFoldDB" id="A0A840IYA5"/>
<feature type="transmembrane region" description="Helical" evidence="6">
    <location>
        <begin position="142"/>
        <end position="163"/>
    </location>
</feature>
<dbReference type="InterPro" id="IPR011701">
    <property type="entry name" value="MFS"/>
</dbReference>
<feature type="transmembrane region" description="Helical" evidence="6">
    <location>
        <begin position="49"/>
        <end position="70"/>
    </location>
</feature>
<feature type="domain" description="Major facilitator superfamily (MFS) profile" evidence="7">
    <location>
        <begin position="16"/>
        <end position="424"/>
    </location>
</feature>
<dbReference type="GO" id="GO:0005886">
    <property type="term" value="C:plasma membrane"/>
    <property type="evidence" value="ECO:0007669"/>
    <property type="project" value="UniProtKB-SubCell"/>
</dbReference>
<feature type="transmembrane region" description="Helical" evidence="6">
    <location>
        <begin position="366"/>
        <end position="388"/>
    </location>
</feature>
<evidence type="ECO:0000259" key="7">
    <source>
        <dbReference type="PROSITE" id="PS50850"/>
    </source>
</evidence>
<dbReference type="GO" id="GO:0022857">
    <property type="term" value="F:transmembrane transporter activity"/>
    <property type="evidence" value="ECO:0007669"/>
    <property type="project" value="InterPro"/>
</dbReference>
<dbReference type="Gene3D" id="1.20.1250.20">
    <property type="entry name" value="MFS general substrate transporter like domains"/>
    <property type="match status" value="2"/>
</dbReference>
<feature type="transmembrane region" description="Helical" evidence="6">
    <location>
        <begin position="279"/>
        <end position="298"/>
    </location>
</feature>
<dbReference type="Pfam" id="PF07690">
    <property type="entry name" value="MFS_1"/>
    <property type="match status" value="1"/>
</dbReference>
<evidence type="ECO:0000256" key="5">
    <source>
        <dbReference type="ARBA" id="ARBA00023136"/>
    </source>
</evidence>
<dbReference type="EMBL" id="JACHMG010000001">
    <property type="protein sequence ID" value="MBB4686830.1"/>
    <property type="molecule type" value="Genomic_DNA"/>
</dbReference>
<organism evidence="8 9">
    <name type="scientific">Amycolatopsis jiangsuensis</name>
    <dbReference type="NCBI Taxonomy" id="1181879"/>
    <lineage>
        <taxon>Bacteria</taxon>
        <taxon>Bacillati</taxon>
        <taxon>Actinomycetota</taxon>
        <taxon>Actinomycetes</taxon>
        <taxon>Pseudonocardiales</taxon>
        <taxon>Pseudonocardiaceae</taxon>
        <taxon>Amycolatopsis</taxon>
    </lineage>
</organism>
<dbReference type="RefSeq" id="WP_184781630.1">
    <property type="nucleotide sequence ID" value="NZ_JACHMG010000001.1"/>
</dbReference>
<dbReference type="PROSITE" id="PS50850">
    <property type="entry name" value="MFS"/>
    <property type="match status" value="1"/>
</dbReference>
<dbReference type="InterPro" id="IPR036259">
    <property type="entry name" value="MFS_trans_sf"/>
</dbReference>
<keyword evidence="2" id="KW-0813">Transport</keyword>
<evidence type="ECO:0000313" key="9">
    <source>
        <dbReference type="Proteomes" id="UP000581769"/>
    </source>
</evidence>
<keyword evidence="4 6" id="KW-1133">Transmembrane helix</keyword>
<comment type="caution">
    <text evidence="8">The sequence shown here is derived from an EMBL/GenBank/DDBJ whole genome shotgun (WGS) entry which is preliminary data.</text>
</comment>
<gene>
    <name evidence="8" type="ORF">BJY18_004315</name>
</gene>
<evidence type="ECO:0000256" key="3">
    <source>
        <dbReference type="ARBA" id="ARBA00022692"/>
    </source>
</evidence>
<feature type="transmembrane region" description="Helical" evidence="6">
    <location>
        <begin position="12"/>
        <end position="29"/>
    </location>
</feature>